<dbReference type="AlphaFoldDB" id="A0A7J6HI51"/>
<sequence>LCIHLILALSHSELSLIVFYVQILRKICWYLVLAPRDPMQSSLLYSTLDDKNLYELSNFKYDSCSCIHALMLDEFENEKNVFGGVDKAAVDLKYSSWSTTFALCERI</sequence>
<protein>
    <submittedName>
        <fullName evidence="2">Uncharacterized protein</fullName>
    </submittedName>
</protein>
<evidence type="ECO:0000313" key="3">
    <source>
        <dbReference type="Proteomes" id="UP000525078"/>
    </source>
</evidence>
<feature type="signal peptide" evidence="1">
    <location>
        <begin position="1"/>
        <end position="15"/>
    </location>
</feature>
<dbReference type="Proteomes" id="UP000525078">
    <property type="component" value="Unassembled WGS sequence"/>
</dbReference>
<reference evidence="2 3" key="1">
    <citation type="journal article" date="2020" name="bioRxiv">
        <title>Sequence and annotation of 42 cannabis genomes reveals extensive copy number variation in cannabinoid synthesis and pathogen resistance genes.</title>
        <authorList>
            <person name="Mckernan K.J."/>
            <person name="Helbert Y."/>
            <person name="Kane L.T."/>
            <person name="Ebling H."/>
            <person name="Zhang L."/>
            <person name="Liu B."/>
            <person name="Eaton Z."/>
            <person name="Mclaughlin S."/>
            <person name="Kingan S."/>
            <person name="Baybayan P."/>
            <person name="Concepcion G."/>
            <person name="Jordan M."/>
            <person name="Riva A."/>
            <person name="Barbazuk W."/>
            <person name="Harkins T."/>
        </authorList>
    </citation>
    <scope>NUCLEOTIDE SEQUENCE [LARGE SCALE GENOMIC DNA]</scope>
    <source>
        <strain evidence="3">cv. Jamaican Lion 4</strain>
        <tissue evidence="2">Leaf</tissue>
    </source>
</reference>
<proteinExistence type="predicted"/>
<comment type="caution">
    <text evidence="2">The sequence shown here is derived from an EMBL/GenBank/DDBJ whole genome shotgun (WGS) entry which is preliminary data.</text>
</comment>
<feature type="non-terminal residue" evidence="2">
    <location>
        <position position="1"/>
    </location>
</feature>
<name>A0A7J6HI51_CANSA</name>
<accession>A0A7J6HI51</accession>
<organism evidence="2 3">
    <name type="scientific">Cannabis sativa</name>
    <name type="common">Hemp</name>
    <name type="synonym">Marijuana</name>
    <dbReference type="NCBI Taxonomy" id="3483"/>
    <lineage>
        <taxon>Eukaryota</taxon>
        <taxon>Viridiplantae</taxon>
        <taxon>Streptophyta</taxon>
        <taxon>Embryophyta</taxon>
        <taxon>Tracheophyta</taxon>
        <taxon>Spermatophyta</taxon>
        <taxon>Magnoliopsida</taxon>
        <taxon>eudicotyledons</taxon>
        <taxon>Gunneridae</taxon>
        <taxon>Pentapetalae</taxon>
        <taxon>rosids</taxon>
        <taxon>fabids</taxon>
        <taxon>Rosales</taxon>
        <taxon>Cannabaceae</taxon>
        <taxon>Cannabis</taxon>
    </lineage>
</organism>
<keyword evidence="1" id="KW-0732">Signal</keyword>
<feature type="non-terminal residue" evidence="2">
    <location>
        <position position="107"/>
    </location>
</feature>
<dbReference type="EMBL" id="JAATIP010000011">
    <property type="protein sequence ID" value="KAF4394249.1"/>
    <property type="molecule type" value="Genomic_DNA"/>
</dbReference>
<evidence type="ECO:0000256" key="1">
    <source>
        <dbReference type="SAM" id="SignalP"/>
    </source>
</evidence>
<feature type="chain" id="PRO_5029836114" evidence="1">
    <location>
        <begin position="16"/>
        <end position="107"/>
    </location>
</feature>
<gene>
    <name evidence="2" type="ORF">F8388_005883</name>
</gene>
<evidence type="ECO:0000313" key="2">
    <source>
        <dbReference type="EMBL" id="KAF4394249.1"/>
    </source>
</evidence>